<dbReference type="PANTHER" id="PTHR47975">
    <property type="entry name" value="S-LOCUS LECTIN KINASE FAMILY PROTEIN"/>
    <property type="match status" value="1"/>
</dbReference>
<name>A0A9N8VAR2_9GLOM</name>
<dbReference type="Pfam" id="PF08238">
    <property type="entry name" value="Sel1"/>
    <property type="match status" value="2"/>
</dbReference>
<feature type="domain" description="Protein kinase" evidence="1">
    <location>
        <begin position="1"/>
        <end position="193"/>
    </location>
</feature>
<dbReference type="PANTHER" id="PTHR47975:SF22">
    <property type="entry name" value="G-TYPE LECTIN S-RECEPTOR-LIKE SERINE_THREONINE-PROTEIN KINASE SD2-2"/>
    <property type="match status" value="1"/>
</dbReference>
<dbReference type="InterPro" id="IPR011990">
    <property type="entry name" value="TPR-like_helical_dom_sf"/>
</dbReference>
<dbReference type="Proteomes" id="UP000789405">
    <property type="component" value="Unassembled WGS sequence"/>
</dbReference>
<dbReference type="GO" id="GO:0004672">
    <property type="term" value="F:protein kinase activity"/>
    <property type="evidence" value="ECO:0007669"/>
    <property type="project" value="InterPro"/>
</dbReference>
<dbReference type="InterPro" id="IPR006597">
    <property type="entry name" value="Sel1-like"/>
</dbReference>
<evidence type="ECO:0000259" key="1">
    <source>
        <dbReference type="PROSITE" id="PS50011"/>
    </source>
</evidence>
<accession>A0A9N8VAR2</accession>
<dbReference type="EMBL" id="CAJVPY010000086">
    <property type="protein sequence ID" value="CAG8449073.1"/>
    <property type="molecule type" value="Genomic_DNA"/>
</dbReference>
<dbReference type="PROSITE" id="PS00109">
    <property type="entry name" value="PROTEIN_KINASE_TYR"/>
    <property type="match status" value="1"/>
</dbReference>
<dbReference type="SUPFAM" id="SSF56112">
    <property type="entry name" value="Protein kinase-like (PK-like)"/>
    <property type="match status" value="1"/>
</dbReference>
<sequence length="266" mass="30924">MENGNLQEYYLKYKLDWNKKFEIAIDICRGMAYLNAVNILHNDIRGKNILIDRNHKAKIANIVFKSNYASCDGRIQLDFFEKIAEEEIPYTREKLDFPTILNRVVKDNYREPFSKNVPKVWQDIANEGVVTFPSSNFDYLYKKCDMNSNDNFELIDCFDLFDYDNDCDYDRMEDEPEKRRVSCEENLKIAAKLYKEAADHGNVEAQLQYGLCLWQGKGVQTDWNESIKYLTLAADNGNSIAMYNVGCALWLVQLNCENSSLALDIT</sequence>
<dbReference type="SMART" id="SM00671">
    <property type="entry name" value="SEL1"/>
    <property type="match status" value="1"/>
</dbReference>
<dbReference type="AlphaFoldDB" id="A0A9N8VAR2"/>
<dbReference type="SUPFAM" id="SSF81901">
    <property type="entry name" value="HCP-like"/>
    <property type="match status" value="1"/>
</dbReference>
<dbReference type="InterPro" id="IPR001245">
    <property type="entry name" value="Ser-Thr/Tyr_kinase_cat_dom"/>
</dbReference>
<dbReference type="InterPro" id="IPR000719">
    <property type="entry name" value="Prot_kinase_dom"/>
</dbReference>
<proteinExistence type="predicted"/>
<dbReference type="InterPro" id="IPR011009">
    <property type="entry name" value="Kinase-like_dom_sf"/>
</dbReference>
<dbReference type="Gene3D" id="1.10.510.10">
    <property type="entry name" value="Transferase(Phosphotransferase) domain 1"/>
    <property type="match status" value="1"/>
</dbReference>
<dbReference type="OrthoDB" id="2384430at2759"/>
<evidence type="ECO:0000313" key="3">
    <source>
        <dbReference type="Proteomes" id="UP000789405"/>
    </source>
</evidence>
<comment type="caution">
    <text evidence="2">The sequence shown here is derived from an EMBL/GenBank/DDBJ whole genome shotgun (WGS) entry which is preliminary data.</text>
</comment>
<organism evidence="2 3">
    <name type="scientific">Dentiscutata erythropus</name>
    <dbReference type="NCBI Taxonomy" id="1348616"/>
    <lineage>
        <taxon>Eukaryota</taxon>
        <taxon>Fungi</taxon>
        <taxon>Fungi incertae sedis</taxon>
        <taxon>Mucoromycota</taxon>
        <taxon>Glomeromycotina</taxon>
        <taxon>Glomeromycetes</taxon>
        <taxon>Diversisporales</taxon>
        <taxon>Gigasporaceae</taxon>
        <taxon>Dentiscutata</taxon>
    </lineage>
</organism>
<dbReference type="Gene3D" id="1.25.40.10">
    <property type="entry name" value="Tetratricopeptide repeat domain"/>
    <property type="match status" value="1"/>
</dbReference>
<dbReference type="GO" id="GO:0005524">
    <property type="term" value="F:ATP binding"/>
    <property type="evidence" value="ECO:0007669"/>
    <property type="project" value="InterPro"/>
</dbReference>
<dbReference type="InterPro" id="IPR008266">
    <property type="entry name" value="Tyr_kinase_AS"/>
</dbReference>
<evidence type="ECO:0000313" key="2">
    <source>
        <dbReference type="EMBL" id="CAG8449073.1"/>
    </source>
</evidence>
<protein>
    <submittedName>
        <fullName evidence="2">4001_t:CDS:1</fullName>
    </submittedName>
</protein>
<dbReference type="PROSITE" id="PS50011">
    <property type="entry name" value="PROTEIN_KINASE_DOM"/>
    <property type="match status" value="1"/>
</dbReference>
<dbReference type="Pfam" id="PF07714">
    <property type="entry name" value="PK_Tyr_Ser-Thr"/>
    <property type="match status" value="1"/>
</dbReference>
<keyword evidence="3" id="KW-1185">Reference proteome</keyword>
<reference evidence="2" key="1">
    <citation type="submission" date="2021-06" db="EMBL/GenBank/DDBJ databases">
        <authorList>
            <person name="Kallberg Y."/>
            <person name="Tangrot J."/>
            <person name="Rosling A."/>
        </authorList>
    </citation>
    <scope>NUCLEOTIDE SEQUENCE</scope>
    <source>
        <strain evidence="2">MA453B</strain>
    </source>
</reference>
<gene>
    <name evidence="2" type="ORF">DERYTH_LOCUS404</name>
</gene>